<organism evidence="3 4">
    <name type="scientific">Aliishimia ponticola</name>
    <dbReference type="NCBI Taxonomy" id="2499833"/>
    <lineage>
        <taxon>Bacteria</taxon>
        <taxon>Pseudomonadati</taxon>
        <taxon>Pseudomonadota</taxon>
        <taxon>Alphaproteobacteria</taxon>
        <taxon>Rhodobacterales</taxon>
        <taxon>Paracoccaceae</taxon>
        <taxon>Aliishimia</taxon>
    </lineage>
</organism>
<feature type="transmembrane region" description="Helical" evidence="1">
    <location>
        <begin position="204"/>
        <end position="225"/>
    </location>
</feature>
<proteinExistence type="predicted"/>
<dbReference type="AlphaFoldDB" id="A0A4V3XKJ6"/>
<accession>A0A4V3XKJ6</accession>
<keyword evidence="1" id="KW-0812">Transmembrane</keyword>
<protein>
    <submittedName>
        <fullName evidence="3">VPLPA-CTERM sorting domain-containing protein</fullName>
    </submittedName>
</protein>
<evidence type="ECO:0000256" key="1">
    <source>
        <dbReference type="SAM" id="Phobius"/>
    </source>
</evidence>
<name>A0A4V3XKJ6_9RHOB</name>
<dbReference type="NCBIfam" id="TIGR03370">
    <property type="entry name" value="VPLPA-CTERM"/>
    <property type="match status" value="1"/>
</dbReference>
<feature type="signal peptide" evidence="2">
    <location>
        <begin position="1"/>
        <end position="24"/>
    </location>
</feature>
<keyword evidence="1" id="KW-0472">Membrane</keyword>
<evidence type="ECO:0000313" key="4">
    <source>
        <dbReference type="Proteomes" id="UP000306602"/>
    </source>
</evidence>
<evidence type="ECO:0000256" key="2">
    <source>
        <dbReference type="SAM" id="SignalP"/>
    </source>
</evidence>
<evidence type="ECO:0000313" key="3">
    <source>
        <dbReference type="EMBL" id="THH37143.1"/>
    </source>
</evidence>
<dbReference type="RefSeq" id="WP_136462743.1">
    <property type="nucleotide sequence ID" value="NZ_SRKY01000002.1"/>
</dbReference>
<feature type="chain" id="PRO_5020721702" evidence="2">
    <location>
        <begin position="25"/>
        <end position="233"/>
    </location>
</feature>
<reference evidence="3 4" key="1">
    <citation type="submission" date="2019-04" db="EMBL/GenBank/DDBJ databases">
        <title>Shimia ponticola sp. nov., isolated from seawater.</title>
        <authorList>
            <person name="Kim Y.-O."/>
            <person name="Yoon J.-H."/>
        </authorList>
    </citation>
    <scope>NUCLEOTIDE SEQUENCE [LARGE SCALE GENOMIC DNA]</scope>
    <source>
        <strain evidence="3 4">MYP11</strain>
    </source>
</reference>
<dbReference type="EMBL" id="SRKY01000002">
    <property type="protein sequence ID" value="THH37143.1"/>
    <property type="molecule type" value="Genomic_DNA"/>
</dbReference>
<keyword evidence="4" id="KW-1185">Reference proteome</keyword>
<dbReference type="InterPro" id="IPR022472">
    <property type="entry name" value="VPLPA-CTERM"/>
</dbReference>
<gene>
    <name evidence="3" type="ORF">E4Z66_09435</name>
</gene>
<keyword evidence="2" id="KW-0732">Signal</keyword>
<dbReference type="Proteomes" id="UP000306602">
    <property type="component" value="Unassembled WGS sequence"/>
</dbReference>
<keyword evidence="1" id="KW-1133">Transmembrane helix</keyword>
<comment type="caution">
    <text evidence="3">The sequence shown here is derived from an EMBL/GenBank/DDBJ whole genome shotgun (WGS) entry which is preliminary data.</text>
</comment>
<sequence length="233" mass="23899">MKLKSLAAACFGIAVTAIAGSSTAATYTLTYSGVLDTVRGLDNATVTEGVAFSGSVVLDDAAAKTLDYGFTAYYPILSHTLTIGTLPALESGPKDYGLQIVNQTSTDSAHVRSSLNPSVGVQDFGVNFVGPNTLFPSSSWDEFLTLGQGSLDSFKSAFMTVSLFGDNSPFGSFSQSSMFGDCTEYSGCKLSGTINTLGAPAQPAAVPLPAGGLLLLSGLAGVAGLHRKKKRAA</sequence>